<feature type="region of interest" description="Disordered" evidence="8">
    <location>
        <begin position="1"/>
        <end position="20"/>
    </location>
</feature>
<evidence type="ECO:0000256" key="7">
    <source>
        <dbReference type="PROSITE-ProRule" id="PRU10141"/>
    </source>
</evidence>
<dbReference type="SUPFAM" id="SSF56112">
    <property type="entry name" value="Protein kinase-like (PK-like)"/>
    <property type="match status" value="1"/>
</dbReference>
<dbReference type="PROSITE" id="PS00107">
    <property type="entry name" value="PROTEIN_KINASE_ATP"/>
    <property type="match status" value="1"/>
</dbReference>
<evidence type="ECO:0000259" key="9">
    <source>
        <dbReference type="PROSITE" id="PS50011"/>
    </source>
</evidence>
<evidence type="ECO:0000256" key="8">
    <source>
        <dbReference type="SAM" id="MobiDB-lite"/>
    </source>
</evidence>
<dbReference type="GO" id="GO:0004674">
    <property type="term" value="F:protein serine/threonine kinase activity"/>
    <property type="evidence" value="ECO:0007669"/>
    <property type="project" value="UniProtKB-KW"/>
</dbReference>
<organism evidence="10 11">
    <name type="scientific">Eiseniibacteriota bacterium</name>
    <dbReference type="NCBI Taxonomy" id="2212470"/>
    <lineage>
        <taxon>Bacteria</taxon>
        <taxon>Candidatus Eiseniibacteriota</taxon>
    </lineage>
</organism>
<dbReference type="InterPro" id="IPR000719">
    <property type="entry name" value="Prot_kinase_dom"/>
</dbReference>
<keyword evidence="5" id="KW-0418">Kinase</keyword>
<dbReference type="InterPro" id="IPR019734">
    <property type="entry name" value="TPR_rpt"/>
</dbReference>
<evidence type="ECO:0000256" key="1">
    <source>
        <dbReference type="ARBA" id="ARBA00012513"/>
    </source>
</evidence>
<dbReference type="FunFam" id="1.10.510.10:FF:000021">
    <property type="entry name" value="Serine/threonine protein kinase"/>
    <property type="match status" value="1"/>
</dbReference>
<dbReference type="Gene3D" id="1.25.40.10">
    <property type="entry name" value="Tetratricopeptide repeat domain"/>
    <property type="match status" value="1"/>
</dbReference>
<evidence type="ECO:0000256" key="3">
    <source>
        <dbReference type="ARBA" id="ARBA00022679"/>
    </source>
</evidence>
<evidence type="ECO:0000256" key="5">
    <source>
        <dbReference type="ARBA" id="ARBA00022777"/>
    </source>
</evidence>
<dbReference type="EMBL" id="VBOZ01000013">
    <property type="protein sequence ID" value="TMQ65407.1"/>
    <property type="molecule type" value="Genomic_DNA"/>
</dbReference>
<dbReference type="InterPro" id="IPR011009">
    <property type="entry name" value="Kinase-like_dom_sf"/>
</dbReference>
<dbReference type="InterPro" id="IPR017441">
    <property type="entry name" value="Protein_kinase_ATP_BS"/>
</dbReference>
<evidence type="ECO:0000313" key="10">
    <source>
        <dbReference type="EMBL" id="TMQ65407.1"/>
    </source>
</evidence>
<feature type="domain" description="Protein kinase" evidence="9">
    <location>
        <begin position="34"/>
        <end position="297"/>
    </location>
</feature>
<evidence type="ECO:0000256" key="6">
    <source>
        <dbReference type="ARBA" id="ARBA00022840"/>
    </source>
</evidence>
<protein>
    <recommendedName>
        <fullName evidence="1">non-specific serine/threonine protein kinase</fullName>
        <ecNumber evidence="1">2.7.11.1</ecNumber>
    </recommendedName>
</protein>
<keyword evidence="3" id="KW-0808">Transferase</keyword>
<evidence type="ECO:0000256" key="2">
    <source>
        <dbReference type="ARBA" id="ARBA00022527"/>
    </source>
</evidence>
<comment type="caution">
    <text evidence="10">The sequence shown here is derived from an EMBL/GenBank/DDBJ whole genome shotgun (WGS) entry which is preliminary data.</text>
</comment>
<evidence type="ECO:0000313" key="11">
    <source>
        <dbReference type="Proteomes" id="UP000317691"/>
    </source>
</evidence>
<dbReference type="Pfam" id="PF00069">
    <property type="entry name" value="Pkinase"/>
    <property type="match status" value="1"/>
</dbReference>
<keyword evidence="6 7" id="KW-0067">ATP-binding</keyword>
<proteinExistence type="predicted"/>
<dbReference type="Pfam" id="PF13424">
    <property type="entry name" value="TPR_12"/>
    <property type="match status" value="2"/>
</dbReference>
<dbReference type="SMART" id="SM00220">
    <property type="entry name" value="S_TKc"/>
    <property type="match status" value="1"/>
</dbReference>
<dbReference type="InterPro" id="IPR011990">
    <property type="entry name" value="TPR-like_helical_dom_sf"/>
</dbReference>
<dbReference type="CDD" id="cd14014">
    <property type="entry name" value="STKc_PknB_like"/>
    <property type="match status" value="1"/>
</dbReference>
<dbReference type="SUPFAM" id="SSF48452">
    <property type="entry name" value="TPR-like"/>
    <property type="match status" value="2"/>
</dbReference>
<accession>A0A538TP47</accession>
<dbReference type="InterPro" id="IPR027417">
    <property type="entry name" value="P-loop_NTPase"/>
</dbReference>
<name>A0A538TP47_UNCEI</name>
<gene>
    <name evidence="10" type="ORF">E6K79_04960</name>
</gene>
<dbReference type="SUPFAM" id="SSF52540">
    <property type="entry name" value="P-loop containing nucleoside triphosphate hydrolases"/>
    <property type="match status" value="1"/>
</dbReference>
<keyword evidence="2" id="KW-0723">Serine/threonine-protein kinase</keyword>
<dbReference type="Gene3D" id="3.40.50.300">
    <property type="entry name" value="P-loop containing nucleotide triphosphate hydrolases"/>
    <property type="match status" value="1"/>
</dbReference>
<dbReference type="PROSITE" id="PS00108">
    <property type="entry name" value="PROTEIN_KINASE_ST"/>
    <property type="match status" value="1"/>
</dbReference>
<dbReference type="SMART" id="SM00028">
    <property type="entry name" value="TPR"/>
    <property type="match status" value="4"/>
</dbReference>
<dbReference type="Proteomes" id="UP000317691">
    <property type="component" value="Unassembled WGS sequence"/>
</dbReference>
<dbReference type="AlphaFoldDB" id="A0A538TP47"/>
<dbReference type="GO" id="GO:0005524">
    <property type="term" value="F:ATP binding"/>
    <property type="evidence" value="ECO:0007669"/>
    <property type="project" value="UniProtKB-UniRule"/>
</dbReference>
<dbReference type="Pfam" id="PF25872">
    <property type="entry name" value="HTH_77"/>
    <property type="match status" value="1"/>
</dbReference>
<evidence type="ECO:0000256" key="4">
    <source>
        <dbReference type="ARBA" id="ARBA00022741"/>
    </source>
</evidence>
<dbReference type="PANTHER" id="PTHR47691:SF3">
    <property type="entry name" value="HTH-TYPE TRANSCRIPTIONAL REGULATOR RV0890C-RELATED"/>
    <property type="match status" value="1"/>
</dbReference>
<reference evidence="10 11" key="1">
    <citation type="journal article" date="2019" name="Nat. Microbiol.">
        <title>Mediterranean grassland soil C-N compound turnover is dependent on rainfall and depth, and is mediated by genomically divergent microorganisms.</title>
        <authorList>
            <person name="Diamond S."/>
            <person name="Andeer P.F."/>
            <person name="Li Z."/>
            <person name="Crits-Christoph A."/>
            <person name="Burstein D."/>
            <person name="Anantharaman K."/>
            <person name="Lane K.R."/>
            <person name="Thomas B.C."/>
            <person name="Pan C."/>
            <person name="Northen T.R."/>
            <person name="Banfield J.F."/>
        </authorList>
    </citation>
    <scope>NUCLEOTIDE SEQUENCE [LARGE SCALE GENOMIC DNA]</scope>
    <source>
        <strain evidence="10">WS_9</strain>
    </source>
</reference>
<dbReference type="PANTHER" id="PTHR47691">
    <property type="entry name" value="REGULATOR-RELATED"/>
    <property type="match status" value="1"/>
</dbReference>
<keyword evidence="4 7" id="KW-0547">Nucleotide-binding</keyword>
<feature type="binding site" evidence="7">
    <location>
        <position position="63"/>
    </location>
    <ligand>
        <name>ATP</name>
        <dbReference type="ChEBI" id="CHEBI:30616"/>
    </ligand>
</feature>
<dbReference type="PROSITE" id="PS50011">
    <property type="entry name" value="PROTEIN_KINASE_DOM"/>
    <property type="match status" value="1"/>
</dbReference>
<sequence>MEGAGGLREIDPGPTSRGNGIVEQMEAGASLGHYRIVEKIGAGGMGEVYRAEDLKLERPVAIKMLPPWAAGDRMAVERLVREAKLASALNHPNIVTMYAIEDSDPAPFLVMEYVEGETLRERLHRSPLGLPELIAIGSQVADALDAAHRVGLIHRDVKSTNILLTSDGQAKVVDFGLAKRLPGARADADAVSLTATGAIVGTAAYMSPEQTRGEPLDPRTDLFSLGVVLYEAATGRLPFEGPSMLSVLHEIALVEPPAPSRARPGLPRELDQVLLRAMAKDKARRYASAADFAAALRGLGLERGGPEADEIAGAAPFAPQSRVPNNLPSLLTSFVGRRDEMEEVGRLLGTARLVTLAGAGGCGKSRLSFQVARNLLESYPDGVWLVELAPLSDPVLVPQRAAAVLEVREEPGRELMDTLKESIGSRTLLLLLDNCEHLTSASGRLAAELIAGCPAVRILATSREALGVPGEALWRVPPLHVPDLKGPVPLARREIGQFESVRLFVERAAAVAPAFSLTEKNAETVAQICARLDGIPLAIELAAARVKVMPVGQILSRLEDRFRLLTSGSPGALPHQQTLRATVDWSYELLSDNERVLFDRMSVFAGGATLEAVESVCSGNGIGEEEVLDLLTHLVDKSLVLPEVGVGGAARYRLLETLRAYGRERLEKAGSRPERLDQHVRFYLGLAEEAEPELSGGDQSAWLERLEQEHDNLRLAGEWTIRSARPEGALQLAGALWRFWRIHGHLGEGRRRLEAALSLDATGPGLAIARAKALLGAGALARSQSEYERARALLAEGLTVSRPTEETDVTAAILLELGTVAIDQGRHADARESYEECLAIRRAAGDKRGMAIALHNLGVVSQALQDYEAAKSLYAQSLAINRELGNEGWEALGLNALGCVALDHEDHPGAQRYHEEALAIHRRLGDRWGVAYTLHELARVAIGQRDYSKSHALLDESIPIFRELGDRVAVAECLEYSAALASAEGEDERALVLAGAAAALRDALGAPPTPPDRAGMERCLAETKRRLGSAAAESAFETGRATTFERAISLAMGEPRSS</sequence>
<dbReference type="InterPro" id="IPR008271">
    <property type="entry name" value="Ser/Thr_kinase_AS"/>
</dbReference>
<dbReference type="EC" id="2.7.11.1" evidence="1"/>
<dbReference type="Gene3D" id="1.10.510.10">
    <property type="entry name" value="Transferase(Phosphotransferase) domain 1"/>
    <property type="match status" value="1"/>
</dbReference>
<dbReference type="InterPro" id="IPR058852">
    <property type="entry name" value="HTH_77"/>
</dbReference>
<dbReference type="Gene3D" id="3.30.200.20">
    <property type="entry name" value="Phosphorylase Kinase, domain 1"/>
    <property type="match status" value="1"/>
</dbReference>